<organism evidence="1 2">
    <name type="scientific">Pseudomonas phage vB_PaeM_PA5oct</name>
    <dbReference type="NCBI Taxonomy" id="2163605"/>
    <lineage>
        <taxon>Viruses</taxon>
        <taxon>Duplodnaviria</taxon>
        <taxon>Heunggongvirae</taxon>
        <taxon>Uroviricota</taxon>
        <taxon>Caudoviricetes</taxon>
        <taxon>Arenbergviridae</taxon>
        <taxon>Wroclawvirus</taxon>
        <taxon>Wroclawvirus PA5oct</taxon>
    </lineage>
</organism>
<protein>
    <submittedName>
        <fullName evidence="1">Polyubiquitin-like protein</fullName>
    </submittedName>
</protein>
<name>A0A4Y5JVW7_9CAUD</name>
<dbReference type="Proteomes" id="UP000316733">
    <property type="component" value="Segment"/>
</dbReference>
<proteinExistence type="predicted"/>
<keyword evidence="2" id="KW-1185">Reference proteome</keyword>
<accession>A0A4Y5JVW7</accession>
<sequence>MKVLVTEDSTIIPLNTIAEVKYQKSTEEYVVSFISGKIRIEILTKYGRTHIVNLRDQSNIDASFATASDEIIYKKFLDSWILSLKP</sequence>
<gene>
    <name evidence="1" type="ORF">EST35_0281</name>
</gene>
<evidence type="ECO:0000313" key="2">
    <source>
        <dbReference type="Proteomes" id="UP000316733"/>
    </source>
</evidence>
<evidence type="ECO:0000313" key="1">
    <source>
        <dbReference type="EMBL" id="QCG76162.1"/>
    </source>
</evidence>
<reference evidence="2" key="1">
    <citation type="journal article" date="2020" name="bioRxiv">
        <title>Integrative omics analysis of Pseudomonas aeruginosa virus PA5oct highlights the molecular complexity of jumbo phages.</title>
        <authorList>
            <person name="Lood C."/>
            <person name="Danis-Wlodarczyk K."/>
            <person name="Blasdel B.G."/>
            <person name="Jang H.B."/>
            <person name="Vandenheuvel D."/>
            <person name="Briers Y."/>
            <person name="Noben J.-P."/>
            <person name="van Noort V."/>
            <person name="Drulis-Kawa Z."/>
            <person name="Lavigne R."/>
        </authorList>
    </citation>
    <scope>NUCLEOTIDE SEQUENCE [LARGE SCALE GENOMIC DNA]</scope>
</reference>
<dbReference type="EMBL" id="MK797984">
    <property type="protein sequence ID" value="QCG76162.1"/>
    <property type="molecule type" value="Genomic_DNA"/>
</dbReference>